<dbReference type="EMBL" id="CAADFL010000315">
    <property type="protein sequence ID" value="VFK14313.1"/>
    <property type="molecule type" value="Genomic_DNA"/>
</dbReference>
<dbReference type="InterPro" id="IPR050678">
    <property type="entry name" value="DNA_Partitioning_ATPase"/>
</dbReference>
<dbReference type="PIRSF" id="PIRSF009320">
    <property type="entry name" value="Nuc_binding_HP_1000"/>
    <property type="match status" value="1"/>
</dbReference>
<protein>
    <submittedName>
        <fullName evidence="4">Chromosome partitioning protein</fullName>
    </submittedName>
</protein>
<gene>
    <name evidence="3" type="ORF">BECKFM1743A_GA0114220_103202</name>
    <name evidence="4" type="ORF">BECKFM1743B_GA0114221_103154</name>
    <name evidence="2" type="ORF">BECKFM1743C_GA0114222_103184</name>
</gene>
<organism evidence="4">
    <name type="scientific">Candidatus Kentrum sp. FM</name>
    <dbReference type="NCBI Taxonomy" id="2126340"/>
    <lineage>
        <taxon>Bacteria</taxon>
        <taxon>Pseudomonadati</taxon>
        <taxon>Pseudomonadota</taxon>
        <taxon>Gammaproteobacteria</taxon>
        <taxon>Candidatus Kentrum</taxon>
    </lineage>
</organism>
<evidence type="ECO:0000313" key="2">
    <source>
        <dbReference type="EMBL" id="VFJ62511.1"/>
    </source>
</evidence>
<dbReference type="EMBL" id="CAADEZ010000320">
    <property type="protein sequence ID" value="VFJ62963.1"/>
    <property type="molecule type" value="Genomic_DNA"/>
</dbReference>
<accession>A0A450WB89</accession>
<dbReference type="Gene3D" id="3.40.50.300">
    <property type="entry name" value="P-loop containing nucleotide triphosphate hydrolases"/>
    <property type="match status" value="1"/>
</dbReference>
<dbReference type="PANTHER" id="PTHR13696">
    <property type="entry name" value="P-LOOP CONTAINING NUCLEOSIDE TRIPHOSPHATE HYDROLASE"/>
    <property type="match status" value="1"/>
</dbReference>
<dbReference type="EMBL" id="CAADFA010000318">
    <property type="protein sequence ID" value="VFJ62511.1"/>
    <property type="molecule type" value="Genomic_DNA"/>
</dbReference>
<proteinExistence type="predicted"/>
<feature type="domain" description="CobQ/CobB/MinD/ParA nucleotide binding" evidence="1">
    <location>
        <begin position="7"/>
        <end position="184"/>
    </location>
</feature>
<sequence>MKNIVVSFVSQKGGVGKSTLVRAFATGAMQSGFAVKVADLDTQQATVTDWHRQRLNNGYKPVGSIEVFRKTSEAVGHANNYDFLVLDGAARASVATLEISKASDLVVIPSCASRDDLMPAVKLAHELQKNEIPLASIIFALTRVTTESEIEDARSFIEASGYAVLNGCLYEKPGYRQAQNEGLSVLETRFRSLNEKADELIDSIISHLS</sequence>
<dbReference type="Pfam" id="PF01656">
    <property type="entry name" value="CbiA"/>
    <property type="match status" value="1"/>
</dbReference>
<dbReference type="AlphaFoldDB" id="A0A450WB89"/>
<evidence type="ECO:0000313" key="4">
    <source>
        <dbReference type="EMBL" id="VFK14313.1"/>
    </source>
</evidence>
<name>A0A450WB89_9GAMM</name>
<dbReference type="CDD" id="cd02042">
    <property type="entry name" value="ParAB_family"/>
    <property type="match status" value="1"/>
</dbReference>
<evidence type="ECO:0000313" key="3">
    <source>
        <dbReference type="EMBL" id="VFJ62963.1"/>
    </source>
</evidence>
<dbReference type="InterPro" id="IPR002586">
    <property type="entry name" value="CobQ/CobB/MinD/ParA_Nub-bd_dom"/>
</dbReference>
<evidence type="ECO:0000259" key="1">
    <source>
        <dbReference type="Pfam" id="PF01656"/>
    </source>
</evidence>
<dbReference type="InterPro" id="IPR027417">
    <property type="entry name" value="P-loop_NTPase"/>
</dbReference>
<dbReference type="SUPFAM" id="SSF52540">
    <property type="entry name" value="P-loop containing nucleoside triphosphate hydrolases"/>
    <property type="match status" value="1"/>
</dbReference>
<reference evidence="4" key="1">
    <citation type="submission" date="2019-02" db="EMBL/GenBank/DDBJ databases">
        <authorList>
            <person name="Gruber-Vodicka R. H."/>
            <person name="Seah K. B. B."/>
        </authorList>
    </citation>
    <scope>NUCLEOTIDE SEQUENCE</scope>
    <source>
        <strain evidence="3">BECK_BZ163</strain>
        <strain evidence="4">BECK_BZ164</strain>
        <strain evidence="2">BECK_BZ165</strain>
    </source>
</reference>
<dbReference type="PANTHER" id="PTHR13696:SF96">
    <property type="entry name" value="COBQ_COBB_MIND_PARA NUCLEOTIDE BINDING DOMAIN-CONTAINING PROTEIN"/>
    <property type="match status" value="1"/>
</dbReference>